<feature type="region of interest" description="Disordered" evidence="1">
    <location>
        <begin position="298"/>
        <end position="317"/>
    </location>
</feature>
<feature type="compositionally biased region" description="Basic and acidic residues" evidence="1">
    <location>
        <begin position="93"/>
        <end position="126"/>
    </location>
</feature>
<keyword evidence="3" id="KW-1185">Reference proteome</keyword>
<feature type="compositionally biased region" description="Low complexity" evidence="1">
    <location>
        <begin position="706"/>
        <end position="716"/>
    </location>
</feature>
<comment type="caution">
    <text evidence="2">The sequence shown here is derived from an EMBL/GenBank/DDBJ whole genome shotgun (WGS) entry which is preliminary data.</text>
</comment>
<feature type="compositionally biased region" description="Low complexity" evidence="1">
    <location>
        <begin position="774"/>
        <end position="791"/>
    </location>
</feature>
<feature type="compositionally biased region" description="Low complexity" evidence="1">
    <location>
        <begin position="164"/>
        <end position="195"/>
    </location>
</feature>
<proteinExistence type="predicted"/>
<dbReference type="AlphaFoldDB" id="A0A9P3M157"/>
<name>A0A9P3M157_9FUNG</name>
<feature type="compositionally biased region" description="Low complexity" evidence="1">
    <location>
        <begin position="557"/>
        <end position="569"/>
    </location>
</feature>
<dbReference type="Proteomes" id="UP000827284">
    <property type="component" value="Unassembled WGS sequence"/>
</dbReference>
<accession>A0A9P3M157</accession>
<organism evidence="2 3">
    <name type="scientific">Entomortierella parvispora</name>
    <dbReference type="NCBI Taxonomy" id="205924"/>
    <lineage>
        <taxon>Eukaryota</taxon>
        <taxon>Fungi</taxon>
        <taxon>Fungi incertae sedis</taxon>
        <taxon>Mucoromycota</taxon>
        <taxon>Mortierellomycotina</taxon>
        <taxon>Mortierellomycetes</taxon>
        <taxon>Mortierellales</taxon>
        <taxon>Mortierellaceae</taxon>
        <taxon>Entomortierella</taxon>
    </lineage>
</organism>
<sequence>MDDQRPRILDKRQAPSGIEYLVSVTDEWVPSSTSRFIQPELVELYEWLNSSGFREGDDALPTVIRPKIAVPKGTRIRTTSSNGGYPSQLLRAQQKEQQQRIQENKEPRKHSAPEDHHLEADSEQSRQAKKQRLEGSYIEGLGHLKISNDTPGQDDSDREKESASESTTTSPPPSVSTSNQPSEVKTSAANSTPKTPSSPAPPQLMEFNRNTEQMVEVYFKEGMDASGVEMFDVVLGPYRRPTKEFVAAFFFAVVLSPLTDPATIEAAIHVLDRALTLHGPQIFEDVWSVQKRRREFAEGNSPFSRQQSSSSSAATGASLLGESTSFQQREGPLGMDRAIANRLPNWNDLWDVVKAELGLDSKPESKQHIALQEHHIRLRLQGEDQTQEPSSPIMEDLFKSEAQTVREELGRAIVGLLLRVLEQDSVSTNVGTRSFFCRNVLRYDPFSPSHGVRQTLDVVFQVAGLATSSKFFSPPAPKIMAPVGKSGPRATGPWPLEDRCQLNAAGMETLQLGQQILLLLVRFTQAGTLFPEKGLEELAREALSRLSKMNKDRKVATTSSGRSSTGSPSPSLPFILERYNLDQTEIFLKTLLQGPCLLGSGTGSGAGLKCAMKENKFESPVKNESFASSAIGIGTGSGLPEGAFKSQTGLCMGSSTFVMVLVDLWFQSKTTSKGSGGGGSSMLKFKTVVETYAMPPHVRPVANTASSKKGSKSSPSLDDDERVSENWNAKDMEQLEWTVMMIEVLVWAWIEARGIRRHEIEGTGLEQALFPTDQSSQKTNSSGGSSQGHSSSGWLVMSDLLSAVGGSLQRRWEHIENAIEAAIMIEDLCLR</sequence>
<dbReference type="OrthoDB" id="2443909at2759"/>
<evidence type="ECO:0000256" key="1">
    <source>
        <dbReference type="SAM" id="MobiDB-lite"/>
    </source>
</evidence>
<feature type="region of interest" description="Disordered" evidence="1">
    <location>
        <begin position="767"/>
        <end position="791"/>
    </location>
</feature>
<reference evidence="2" key="1">
    <citation type="submission" date="2021-11" db="EMBL/GenBank/DDBJ databases">
        <authorList>
            <person name="Herlambang A."/>
            <person name="Guo Y."/>
            <person name="Takashima Y."/>
            <person name="Nishizawa T."/>
        </authorList>
    </citation>
    <scope>NUCLEOTIDE SEQUENCE</scope>
    <source>
        <strain evidence="2">E1425</strain>
    </source>
</reference>
<feature type="region of interest" description="Disordered" evidence="1">
    <location>
        <begin position="549"/>
        <end position="569"/>
    </location>
</feature>
<evidence type="ECO:0000313" key="2">
    <source>
        <dbReference type="EMBL" id="GJJ77917.1"/>
    </source>
</evidence>
<evidence type="ECO:0000313" key="3">
    <source>
        <dbReference type="Proteomes" id="UP000827284"/>
    </source>
</evidence>
<protein>
    <submittedName>
        <fullName evidence="2">Uncharacterized protein</fullName>
    </submittedName>
</protein>
<feature type="compositionally biased region" description="Low complexity" evidence="1">
    <location>
        <begin position="301"/>
        <end position="317"/>
    </location>
</feature>
<reference evidence="2" key="2">
    <citation type="journal article" date="2022" name="Microbiol. Resour. Announc.">
        <title>Whole-Genome Sequence of Entomortierella parvispora E1425, a Mucoromycotan Fungus Associated with Burkholderiaceae-Related Endosymbiotic Bacteria.</title>
        <authorList>
            <person name="Herlambang A."/>
            <person name="Guo Y."/>
            <person name="Takashima Y."/>
            <person name="Narisawa K."/>
            <person name="Ohta H."/>
            <person name="Nishizawa T."/>
        </authorList>
    </citation>
    <scope>NUCLEOTIDE SEQUENCE</scope>
    <source>
        <strain evidence="2">E1425</strain>
    </source>
</reference>
<gene>
    <name evidence="2" type="ORF">EMPS_10276</name>
</gene>
<feature type="region of interest" description="Disordered" evidence="1">
    <location>
        <begin position="699"/>
        <end position="724"/>
    </location>
</feature>
<feature type="region of interest" description="Disordered" evidence="1">
    <location>
        <begin position="92"/>
        <end position="206"/>
    </location>
</feature>
<dbReference type="EMBL" id="BQFW01000014">
    <property type="protein sequence ID" value="GJJ77917.1"/>
    <property type="molecule type" value="Genomic_DNA"/>
</dbReference>